<organism evidence="7 8">
    <name type="scientific">Syntrophotalea acetylenica</name>
    <name type="common">Pelobacter acetylenicus</name>
    <dbReference type="NCBI Taxonomy" id="29542"/>
    <lineage>
        <taxon>Bacteria</taxon>
        <taxon>Pseudomonadati</taxon>
        <taxon>Thermodesulfobacteriota</taxon>
        <taxon>Desulfuromonadia</taxon>
        <taxon>Desulfuromonadales</taxon>
        <taxon>Syntrophotaleaceae</taxon>
        <taxon>Syntrophotalea</taxon>
    </lineage>
</organism>
<accession>A0A1L3GE24</accession>
<proteinExistence type="inferred from homology"/>
<keyword evidence="4 6" id="KW-0687">Ribonucleoprotein</keyword>
<comment type="similarity">
    <text evidence="2 6">Belongs to the universal ribosomal protein uL10 family.</text>
</comment>
<dbReference type="EMBL" id="CP015518">
    <property type="protein sequence ID" value="APG24204.1"/>
    <property type="molecule type" value="Genomic_DNA"/>
</dbReference>
<comment type="function">
    <text evidence="1 6">Forms part of the ribosomal stalk, playing a central role in the interaction of the ribosome with GTP-bound translation factors.</text>
</comment>
<dbReference type="RefSeq" id="WP_072286018.1">
    <property type="nucleotide sequence ID" value="NZ_CP015455.1"/>
</dbReference>
<reference evidence="7 8" key="1">
    <citation type="journal article" date="2017" name="Genome Announc.">
        <title>Complete Genome Sequences of Two Acetylene-Fermenting Pelobacter acetylenicus Strains.</title>
        <authorList>
            <person name="Sutton J.M."/>
            <person name="Baesman S.M."/>
            <person name="Fierst J.L."/>
            <person name="Poret-Peterson A.T."/>
            <person name="Oremland R.S."/>
            <person name="Dunlap D.S."/>
            <person name="Akob D.M."/>
        </authorList>
    </citation>
    <scope>NUCLEOTIDE SEQUENCE [LARGE SCALE GENOMIC DNA]</scope>
    <source>
        <strain evidence="7 8">DSM 3247</strain>
    </source>
</reference>
<evidence type="ECO:0000256" key="4">
    <source>
        <dbReference type="ARBA" id="ARBA00023274"/>
    </source>
</evidence>
<dbReference type="Proteomes" id="UP000182264">
    <property type="component" value="Chromosome"/>
</dbReference>
<dbReference type="AlphaFoldDB" id="A0A1L3GE24"/>
<keyword evidence="6" id="KW-0699">rRNA-binding</keyword>
<evidence type="ECO:0000256" key="1">
    <source>
        <dbReference type="ARBA" id="ARBA00002633"/>
    </source>
</evidence>
<evidence type="ECO:0000256" key="3">
    <source>
        <dbReference type="ARBA" id="ARBA00022980"/>
    </source>
</evidence>
<keyword evidence="8" id="KW-1185">Reference proteome</keyword>
<dbReference type="Gene3D" id="6.10.250.290">
    <property type="match status" value="1"/>
</dbReference>
<dbReference type="GO" id="GO:0003735">
    <property type="term" value="F:structural constituent of ribosome"/>
    <property type="evidence" value="ECO:0007669"/>
    <property type="project" value="InterPro"/>
</dbReference>
<dbReference type="HAMAP" id="MF_00362">
    <property type="entry name" value="Ribosomal_uL10"/>
    <property type="match status" value="1"/>
</dbReference>
<evidence type="ECO:0000313" key="8">
    <source>
        <dbReference type="Proteomes" id="UP000182264"/>
    </source>
</evidence>
<evidence type="ECO:0000313" key="7">
    <source>
        <dbReference type="EMBL" id="APG24204.1"/>
    </source>
</evidence>
<comment type="subunit">
    <text evidence="6">Part of the ribosomal stalk of the 50S ribosomal subunit. The N-terminus interacts with L11 and the large rRNA to form the base of the stalk. The C-terminus forms an elongated spine to which L12 dimers bind in a sequential fashion forming a multimeric L10(L12)X complex.</text>
</comment>
<dbReference type="STRING" id="29542.A6070_12115"/>
<keyword evidence="6" id="KW-0694">RNA-binding</keyword>
<keyword evidence="3 6" id="KW-0689">Ribosomal protein</keyword>
<dbReference type="SUPFAM" id="SSF160369">
    <property type="entry name" value="Ribosomal protein L10-like"/>
    <property type="match status" value="1"/>
</dbReference>
<dbReference type="KEGG" id="pace:A6070_12115"/>
<evidence type="ECO:0000256" key="6">
    <source>
        <dbReference type="HAMAP-Rule" id="MF_00362"/>
    </source>
</evidence>
<dbReference type="OrthoDB" id="3186107at2"/>
<dbReference type="GO" id="GO:0015934">
    <property type="term" value="C:large ribosomal subunit"/>
    <property type="evidence" value="ECO:0007669"/>
    <property type="project" value="InterPro"/>
</dbReference>
<dbReference type="Pfam" id="PF00466">
    <property type="entry name" value="Ribosomal_L10"/>
    <property type="match status" value="1"/>
</dbReference>
<dbReference type="GO" id="GO:0070180">
    <property type="term" value="F:large ribosomal subunit rRNA binding"/>
    <property type="evidence" value="ECO:0007669"/>
    <property type="project" value="UniProtKB-UniRule"/>
</dbReference>
<name>A0A1L3GE24_SYNAC</name>
<dbReference type="InterPro" id="IPR002363">
    <property type="entry name" value="Ribosomal_uL10_CS_bac"/>
</dbReference>
<dbReference type="PANTHER" id="PTHR11560">
    <property type="entry name" value="39S RIBOSOMAL PROTEIN L10, MITOCHONDRIAL"/>
    <property type="match status" value="1"/>
</dbReference>
<dbReference type="PROSITE" id="PS01109">
    <property type="entry name" value="RIBOSOMAL_L10"/>
    <property type="match status" value="1"/>
</dbReference>
<dbReference type="InterPro" id="IPR047865">
    <property type="entry name" value="Ribosomal_uL10_bac_type"/>
</dbReference>
<evidence type="ECO:0000256" key="5">
    <source>
        <dbReference type="ARBA" id="ARBA00035202"/>
    </source>
</evidence>
<protein>
    <recommendedName>
        <fullName evidence="5 6">Large ribosomal subunit protein uL10</fullName>
    </recommendedName>
</protein>
<dbReference type="Gene3D" id="3.30.70.1730">
    <property type="match status" value="1"/>
</dbReference>
<dbReference type="NCBIfam" id="NF000955">
    <property type="entry name" value="PRK00099.1-1"/>
    <property type="match status" value="1"/>
</dbReference>
<dbReference type="CDD" id="cd05797">
    <property type="entry name" value="Ribosomal_L10"/>
    <property type="match status" value="1"/>
</dbReference>
<dbReference type="InterPro" id="IPR043141">
    <property type="entry name" value="Ribosomal_uL10-like_sf"/>
</dbReference>
<dbReference type="InterPro" id="IPR001790">
    <property type="entry name" value="Ribosomal_uL10"/>
</dbReference>
<dbReference type="GO" id="GO:0006412">
    <property type="term" value="P:translation"/>
    <property type="evidence" value="ECO:0007669"/>
    <property type="project" value="UniProtKB-UniRule"/>
</dbReference>
<sequence length="172" mass="18661">MKKEDKSQVVSEMAEKLANCQAAFLADYRGLTVEQVNQLRGELRKVGVEYRVVKNTLLRLAAKGTNAECLDEYLQGPNAIALAENDPVGPAKVLTEFAKANKAFELRAAQLNGKLLRLDEVQALAELPSKEVLLGKMLGSLNAPVTNFVGVLAAVPRSFVQVLAAIQQQKEA</sequence>
<evidence type="ECO:0000256" key="2">
    <source>
        <dbReference type="ARBA" id="ARBA00008889"/>
    </source>
</evidence>
<dbReference type="InterPro" id="IPR022973">
    <property type="entry name" value="Ribosomal_uL10_bac"/>
</dbReference>
<gene>
    <name evidence="6" type="primary">rplJ</name>
    <name evidence="7" type="ORF">A7E75_03490</name>
</gene>